<sequence>MMKLQQESESETCDSILTPSKLRLDKYSHTISKIKPKIRIIHIVAPEIIKTDVQNFRELVQRLTGKPTTTTTTTEARGISTEKMNNSKPRKKMESQEDKHRMKKDIREEMLYGGGHNSNGFLSFLGDVESFINIDQDLNEFHLPPFRSSSQMNMFGY</sequence>
<evidence type="ECO:0000313" key="4">
    <source>
        <dbReference type="Proteomes" id="UP001604277"/>
    </source>
</evidence>
<reference evidence="4" key="1">
    <citation type="submission" date="2024-07" db="EMBL/GenBank/DDBJ databases">
        <title>Two chromosome-level genome assemblies of Korean endemic species Abeliophyllum distichum and Forsythia ovata (Oleaceae).</title>
        <authorList>
            <person name="Jang H."/>
        </authorList>
    </citation>
    <scope>NUCLEOTIDE SEQUENCE [LARGE SCALE GENOMIC DNA]</scope>
</reference>
<organism evidence="3 4">
    <name type="scientific">Forsythia ovata</name>
    <dbReference type="NCBI Taxonomy" id="205694"/>
    <lineage>
        <taxon>Eukaryota</taxon>
        <taxon>Viridiplantae</taxon>
        <taxon>Streptophyta</taxon>
        <taxon>Embryophyta</taxon>
        <taxon>Tracheophyta</taxon>
        <taxon>Spermatophyta</taxon>
        <taxon>Magnoliopsida</taxon>
        <taxon>eudicotyledons</taxon>
        <taxon>Gunneridae</taxon>
        <taxon>Pentapetalae</taxon>
        <taxon>asterids</taxon>
        <taxon>lamiids</taxon>
        <taxon>Lamiales</taxon>
        <taxon>Oleaceae</taxon>
        <taxon>Forsythieae</taxon>
        <taxon>Forsythia</taxon>
    </lineage>
</organism>
<dbReference type="PANTHER" id="PTHR33143:SF3">
    <property type="entry name" value="VQ MOTIF-CONTAINING PROTEIN 17-RELATED"/>
    <property type="match status" value="1"/>
</dbReference>
<evidence type="ECO:0000259" key="2">
    <source>
        <dbReference type="Pfam" id="PF05678"/>
    </source>
</evidence>
<proteinExistence type="predicted"/>
<comment type="caution">
    <text evidence="3">The sequence shown here is derived from an EMBL/GenBank/DDBJ whole genome shotgun (WGS) entry which is preliminary data.</text>
</comment>
<feature type="region of interest" description="Disordered" evidence="1">
    <location>
        <begin position="67"/>
        <end position="101"/>
    </location>
</feature>
<dbReference type="PANTHER" id="PTHR33143">
    <property type="entry name" value="F16F4.1 PROTEIN-RELATED"/>
    <property type="match status" value="1"/>
</dbReference>
<evidence type="ECO:0000313" key="3">
    <source>
        <dbReference type="EMBL" id="KAL2478574.1"/>
    </source>
</evidence>
<protein>
    <submittedName>
        <fullName evidence="3">VQ motif-containing protein motif-containing protein 25</fullName>
    </submittedName>
</protein>
<dbReference type="InterPro" id="IPR039607">
    <property type="entry name" value="VQ_8/17/18/20/21/25"/>
</dbReference>
<keyword evidence="4" id="KW-1185">Reference proteome</keyword>
<dbReference type="EMBL" id="JBFOLJ010000014">
    <property type="protein sequence ID" value="KAL2478574.1"/>
    <property type="molecule type" value="Genomic_DNA"/>
</dbReference>
<dbReference type="Pfam" id="PF05678">
    <property type="entry name" value="VQ"/>
    <property type="match status" value="1"/>
</dbReference>
<feature type="compositionally biased region" description="Basic and acidic residues" evidence="1">
    <location>
        <begin position="92"/>
        <end position="101"/>
    </location>
</feature>
<name>A0ABD1QRQ2_9LAMI</name>
<feature type="domain" description="VQ" evidence="2">
    <location>
        <begin position="43"/>
        <end position="69"/>
    </location>
</feature>
<dbReference type="InterPro" id="IPR008889">
    <property type="entry name" value="VQ"/>
</dbReference>
<gene>
    <name evidence="3" type="ORF">Fot_47588</name>
</gene>
<evidence type="ECO:0000256" key="1">
    <source>
        <dbReference type="SAM" id="MobiDB-lite"/>
    </source>
</evidence>
<dbReference type="AlphaFoldDB" id="A0ABD1QRQ2"/>
<accession>A0ABD1QRQ2</accession>
<dbReference type="Proteomes" id="UP001604277">
    <property type="component" value="Unassembled WGS sequence"/>
</dbReference>